<evidence type="ECO:0000313" key="2">
    <source>
        <dbReference type="Proteomes" id="UP000183299"/>
    </source>
</evidence>
<dbReference type="EMBL" id="FORY01000054">
    <property type="protein sequence ID" value="SFK18585.1"/>
    <property type="molecule type" value="Genomic_DNA"/>
</dbReference>
<sequence length="39" mass="4512">RTARLPKPKSMIIKIKPADSHYERGADGGQVIKYEYQHE</sequence>
<dbReference type="Proteomes" id="UP000183299">
    <property type="component" value="Unassembled WGS sequence"/>
</dbReference>
<reference evidence="1 2" key="1">
    <citation type="submission" date="2016-10" db="EMBL/GenBank/DDBJ databases">
        <authorList>
            <person name="de Groot N.N."/>
        </authorList>
    </citation>
    <scope>NUCLEOTIDE SEQUENCE [LARGE SCALE GENOMIC DNA]</scope>
    <source>
        <strain evidence="1 2">CGMCC 1.8891</strain>
    </source>
</reference>
<gene>
    <name evidence="1" type="ORF">SAMN04488138_1544</name>
</gene>
<dbReference type="STRING" id="576117.SAMN04488138_1544"/>
<proteinExistence type="predicted"/>
<protein>
    <submittedName>
        <fullName evidence="1">Uncharacterized protein</fullName>
    </submittedName>
</protein>
<feature type="non-terminal residue" evidence="1">
    <location>
        <position position="1"/>
    </location>
</feature>
<evidence type="ECO:0000313" key="1">
    <source>
        <dbReference type="EMBL" id="SFK18585.1"/>
    </source>
</evidence>
<keyword evidence="2" id="KW-1185">Reference proteome</keyword>
<accession>A0A1I3XGE9</accession>
<name>A0A1I3XGE9_9RHOB</name>
<dbReference type="AlphaFoldDB" id="A0A1I3XGE9"/>
<organism evidence="1 2">
    <name type="scientific">Celeribacter halophilus</name>
    <dbReference type="NCBI Taxonomy" id="576117"/>
    <lineage>
        <taxon>Bacteria</taxon>
        <taxon>Pseudomonadati</taxon>
        <taxon>Pseudomonadota</taxon>
        <taxon>Alphaproteobacteria</taxon>
        <taxon>Rhodobacterales</taxon>
        <taxon>Roseobacteraceae</taxon>
        <taxon>Celeribacter</taxon>
    </lineage>
</organism>